<dbReference type="OrthoDB" id="429991at2759"/>
<dbReference type="EMBL" id="VXAG01000202">
    <property type="protein sequence ID" value="NXJ77340.1"/>
    <property type="molecule type" value="Genomic_DNA"/>
</dbReference>
<accession>A0A7L0E2M6</accession>
<feature type="non-terminal residue" evidence="1">
    <location>
        <position position="109"/>
    </location>
</feature>
<keyword evidence="2" id="KW-1185">Reference proteome</keyword>
<name>A0A7L0E2M6_TROML</name>
<evidence type="ECO:0000313" key="2">
    <source>
        <dbReference type="Proteomes" id="UP000550660"/>
    </source>
</evidence>
<proteinExistence type="predicted"/>
<dbReference type="AlphaFoldDB" id="A0A7L0E2M6"/>
<dbReference type="Proteomes" id="UP000550660">
    <property type="component" value="Unassembled WGS sequence"/>
</dbReference>
<feature type="non-terminal residue" evidence="1">
    <location>
        <position position="1"/>
    </location>
</feature>
<gene>
    <name evidence="1" type="primary">Odf3_0</name>
    <name evidence="1" type="ORF">TROMEL_R10718</name>
</gene>
<comment type="caution">
    <text evidence="1">The sequence shown here is derived from an EMBL/GenBank/DDBJ whole genome shotgun (WGS) entry which is preliminary data.</text>
</comment>
<evidence type="ECO:0000313" key="1">
    <source>
        <dbReference type="EMBL" id="NXJ77340.1"/>
    </source>
</evidence>
<organism evidence="1 2">
    <name type="scientific">Trogon melanurus</name>
    <name type="common">Black-tailed trogon</name>
    <dbReference type="NCBI Taxonomy" id="56311"/>
    <lineage>
        <taxon>Eukaryota</taxon>
        <taxon>Metazoa</taxon>
        <taxon>Chordata</taxon>
        <taxon>Craniata</taxon>
        <taxon>Vertebrata</taxon>
        <taxon>Euteleostomi</taxon>
        <taxon>Archelosauria</taxon>
        <taxon>Archosauria</taxon>
        <taxon>Dinosauria</taxon>
        <taxon>Saurischia</taxon>
        <taxon>Theropoda</taxon>
        <taxon>Coelurosauria</taxon>
        <taxon>Aves</taxon>
        <taxon>Neognathae</taxon>
        <taxon>Neoaves</taxon>
        <taxon>Telluraves</taxon>
        <taxon>Coraciimorphae</taxon>
        <taxon>Trogoniformes</taxon>
        <taxon>Trogonidae</taxon>
        <taxon>Trogon</taxon>
    </lineage>
</organism>
<reference evidence="1 2" key="1">
    <citation type="submission" date="2019-09" db="EMBL/GenBank/DDBJ databases">
        <title>Bird 10,000 Genomes (B10K) Project - Family phase.</title>
        <authorList>
            <person name="Zhang G."/>
        </authorList>
    </citation>
    <scope>NUCLEOTIDE SEQUENCE [LARGE SCALE GENOMIC DNA]</scope>
    <source>
        <strain evidence="1">B10K-DU-007-40</strain>
        <tissue evidence="1">Mixed tissue sample</tissue>
    </source>
</reference>
<sequence length="109" mass="11796">ATSGMEGGTWVGTWRPHRSHGLILEQFTSPVPKYSIPGTTGYLAHDSTKAKALVYTFRGARPPTTDCCPGPHYYIHPSITRNGKYVASAQPICGRHTTKTDLVTPGPSE</sequence>
<protein>
    <submittedName>
        <fullName evidence="1">ODF3A protein</fullName>
    </submittedName>
</protein>